<dbReference type="AlphaFoldDB" id="A0AAJ0AZ68"/>
<name>A0AAJ0AZ68_9PEZI</name>
<comment type="caution">
    <text evidence="1">The sequence shown here is derived from an EMBL/GenBank/DDBJ whole genome shotgun (WGS) entry which is preliminary data.</text>
</comment>
<dbReference type="GeneID" id="85457837"/>
<evidence type="ECO:0000313" key="2">
    <source>
        <dbReference type="Proteomes" id="UP001224890"/>
    </source>
</evidence>
<organism evidence="1 2">
    <name type="scientific">Colletotrichum godetiae</name>
    <dbReference type="NCBI Taxonomy" id="1209918"/>
    <lineage>
        <taxon>Eukaryota</taxon>
        <taxon>Fungi</taxon>
        <taxon>Dikarya</taxon>
        <taxon>Ascomycota</taxon>
        <taxon>Pezizomycotina</taxon>
        <taxon>Sordariomycetes</taxon>
        <taxon>Hypocreomycetidae</taxon>
        <taxon>Glomerellales</taxon>
        <taxon>Glomerellaceae</taxon>
        <taxon>Colletotrichum</taxon>
        <taxon>Colletotrichum acutatum species complex</taxon>
    </lineage>
</organism>
<proteinExistence type="predicted"/>
<sequence length="81" mass="9359">MATPYCLKSPGTYVVTTQLSSASLARTPSHERLKDDVTFRTKMTGDVEVSALVVRDTKWRLSWKHNRALYLRNIIYRTERA</sequence>
<keyword evidence="2" id="KW-1185">Reference proteome</keyword>
<dbReference type="RefSeq" id="XP_060436761.1">
    <property type="nucleotide sequence ID" value="XM_060573311.1"/>
</dbReference>
<gene>
    <name evidence="1" type="ORF">BDP55DRAFT_640132</name>
</gene>
<accession>A0AAJ0AZ68</accession>
<dbReference type="EMBL" id="JAHMHR010000001">
    <property type="protein sequence ID" value="KAK1701006.1"/>
    <property type="molecule type" value="Genomic_DNA"/>
</dbReference>
<reference evidence="1" key="1">
    <citation type="submission" date="2021-06" db="EMBL/GenBank/DDBJ databases">
        <title>Comparative genomics, transcriptomics and evolutionary studies reveal genomic signatures of adaptation to plant cell wall in hemibiotrophic fungi.</title>
        <authorList>
            <consortium name="DOE Joint Genome Institute"/>
            <person name="Baroncelli R."/>
            <person name="Diaz J.F."/>
            <person name="Benocci T."/>
            <person name="Peng M."/>
            <person name="Battaglia E."/>
            <person name="Haridas S."/>
            <person name="Andreopoulos W."/>
            <person name="Labutti K."/>
            <person name="Pangilinan J."/>
            <person name="Floch G.L."/>
            <person name="Makela M.R."/>
            <person name="Henrissat B."/>
            <person name="Grigoriev I.V."/>
            <person name="Crouch J.A."/>
            <person name="De Vries R.P."/>
            <person name="Sukno S.A."/>
            <person name="Thon M.R."/>
        </authorList>
    </citation>
    <scope>NUCLEOTIDE SEQUENCE</scope>
    <source>
        <strain evidence="1">CBS 193.32</strain>
    </source>
</reference>
<dbReference type="Proteomes" id="UP001224890">
    <property type="component" value="Unassembled WGS sequence"/>
</dbReference>
<protein>
    <submittedName>
        <fullName evidence="1">Uncharacterized protein</fullName>
    </submittedName>
</protein>
<evidence type="ECO:0000313" key="1">
    <source>
        <dbReference type="EMBL" id="KAK1701006.1"/>
    </source>
</evidence>